<dbReference type="GO" id="GO:0046872">
    <property type="term" value="F:metal ion binding"/>
    <property type="evidence" value="ECO:0007669"/>
    <property type="project" value="UniProtKB-KW"/>
</dbReference>
<dbReference type="GO" id="GO:0003824">
    <property type="term" value="F:catalytic activity"/>
    <property type="evidence" value="ECO:0007669"/>
    <property type="project" value="InterPro"/>
</dbReference>
<keyword evidence="1" id="KW-0004">4Fe-4S</keyword>
<keyword evidence="3 6" id="KW-0479">Metal-binding</keyword>
<evidence type="ECO:0000256" key="2">
    <source>
        <dbReference type="ARBA" id="ARBA00022691"/>
    </source>
</evidence>
<evidence type="ECO:0000256" key="5">
    <source>
        <dbReference type="ARBA" id="ARBA00023014"/>
    </source>
</evidence>
<organism evidence="8 9">
    <name type="scientific">Candidatus Mailhella merdigallinarum</name>
    <dbReference type="NCBI Taxonomy" id="2838658"/>
    <lineage>
        <taxon>Bacteria</taxon>
        <taxon>Pseudomonadati</taxon>
        <taxon>Thermodesulfobacteriota</taxon>
        <taxon>Desulfovibrionia</taxon>
        <taxon>Desulfovibrionales</taxon>
        <taxon>Desulfovibrionaceae</taxon>
        <taxon>Mailhella</taxon>
    </lineage>
</organism>
<accession>A0A9D2KNA7</accession>
<dbReference type="NCBIfam" id="TIGR04337">
    <property type="entry name" value="AmmeMemoSam_rS"/>
    <property type="match status" value="1"/>
</dbReference>
<dbReference type="PANTHER" id="PTHR30352">
    <property type="entry name" value="PYRUVATE FORMATE-LYASE-ACTIVATING ENZYME"/>
    <property type="match status" value="1"/>
</dbReference>
<dbReference type="InterPro" id="IPR013785">
    <property type="entry name" value="Aldolase_TIM"/>
</dbReference>
<comment type="caution">
    <text evidence="8">The sequence shown here is derived from an EMBL/GenBank/DDBJ whole genome shotgun (WGS) entry which is preliminary data.</text>
</comment>
<feature type="binding site" evidence="6">
    <location>
        <position position="90"/>
    </location>
    <ligand>
        <name>[4Fe-4S] cluster</name>
        <dbReference type="ChEBI" id="CHEBI:49883"/>
        <note>4Fe-4S-S-AdoMet</note>
    </ligand>
</feature>
<feature type="binding site" evidence="6">
    <location>
        <position position="83"/>
    </location>
    <ligand>
        <name>[4Fe-4S] cluster</name>
        <dbReference type="ChEBI" id="CHEBI:49883"/>
        <note>4Fe-4S-S-AdoMet</note>
    </ligand>
</feature>
<evidence type="ECO:0000256" key="4">
    <source>
        <dbReference type="ARBA" id="ARBA00023004"/>
    </source>
</evidence>
<dbReference type="Pfam" id="PF04055">
    <property type="entry name" value="Radical_SAM"/>
    <property type="match status" value="1"/>
</dbReference>
<dbReference type="InterPro" id="IPR016431">
    <property type="entry name" value="Pyrv-formate_lyase-activ_prd"/>
</dbReference>
<dbReference type="SUPFAM" id="SSF102114">
    <property type="entry name" value="Radical SAM enzymes"/>
    <property type="match status" value="1"/>
</dbReference>
<dbReference type="PROSITE" id="PS51918">
    <property type="entry name" value="RADICAL_SAM"/>
    <property type="match status" value="1"/>
</dbReference>
<protein>
    <submittedName>
        <fullName evidence="8">AmmeMemoRadiSam system radical SAM enzyme</fullName>
    </submittedName>
</protein>
<evidence type="ECO:0000256" key="6">
    <source>
        <dbReference type="PIRSR" id="PIRSR004869-50"/>
    </source>
</evidence>
<dbReference type="InterPro" id="IPR027596">
    <property type="entry name" value="AmmeMemoSam_rS"/>
</dbReference>
<proteinExistence type="predicted"/>
<dbReference type="InterPro" id="IPR058240">
    <property type="entry name" value="rSAM_sf"/>
</dbReference>
<dbReference type="InterPro" id="IPR034457">
    <property type="entry name" value="Organic_radical-activating"/>
</dbReference>
<dbReference type="InterPro" id="IPR007197">
    <property type="entry name" value="rSAM"/>
</dbReference>
<dbReference type="Gene3D" id="3.20.20.70">
    <property type="entry name" value="Aldolase class I"/>
    <property type="match status" value="1"/>
</dbReference>
<dbReference type="GO" id="GO:0051539">
    <property type="term" value="F:4 iron, 4 sulfur cluster binding"/>
    <property type="evidence" value="ECO:0007669"/>
    <property type="project" value="UniProtKB-KW"/>
</dbReference>
<keyword evidence="4 6" id="KW-0408">Iron</keyword>
<gene>
    <name evidence="8" type="primary">amrS</name>
    <name evidence="8" type="ORF">H9962_09520</name>
</gene>
<dbReference type="AlphaFoldDB" id="A0A9D2KNA7"/>
<dbReference type="EMBL" id="DXAN01000030">
    <property type="protein sequence ID" value="HJA09408.1"/>
    <property type="molecule type" value="Genomic_DNA"/>
</dbReference>
<feature type="domain" description="Radical SAM core" evidence="7">
    <location>
        <begin position="68"/>
        <end position="287"/>
    </location>
</feature>
<dbReference type="Proteomes" id="UP000824225">
    <property type="component" value="Unassembled WGS sequence"/>
</dbReference>
<sequence>MNAAFAHPLRNGRTQCRLCRHFCRLKPGERGRCGVRAGQAAPPGLRTLVADGVAARHADPVEKKPLYHFLPGSLAFSFGTEGCNLDCSWCQNDAISRGPAETGRVNAVPATPAALVQSARAARCASIAFTYTEPTIFFELLVATADLARADPPLDTLLISNGYQSPDCLDALRNRITAANIDLKTFRDDSYRRWCGARLHGVLDNLKRMRAFGWWLEVTTLLVPGVNDDEGELRDMARFIRDELGPGTPWHLSAFYPCRRMRDRPPTPLSTLTKTADMGQEEGLWFVYTGNVPPPLTRPTRCPRCGIELVRRKGFRVEVRPGFDGACPQCGRVVPGVWSAS</sequence>
<dbReference type="PIRSF" id="PIRSF004869">
    <property type="entry name" value="PflX_prd"/>
    <property type="match status" value="1"/>
</dbReference>
<reference evidence="8" key="2">
    <citation type="submission" date="2021-04" db="EMBL/GenBank/DDBJ databases">
        <authorList>
            <person name="Gilroy R."/>
        </authorList>
    </citation>
    <scope>NUCLEOTIDE SEQUENCE</scope>
    <source>
        <strain evidence="8">CHK186-16707</strain>
    </source>
</reference>
<dbReference type="SFLD" id="SFLDS00029">
    <property type="entry name" value="Radical_SAM"/>
    <property type="match status" value="1"/>
</dbReference>
<evidence type="ECO:0000256" key="1">
    <source>
        <dbReference type="ARBA" id="ARBA00022485"/>
    </source>
</evidence>
<evidence type="ECO:0000259" key="7">
    <source>
        <dbReference type="PROSITE" id="PS51918"/>
    </source>
</evidence>
<dbReference type="CDD" id="cd01335">
    <property type="entry name" value="Radical_SAM"/>
    <property type="match status" value="1"/>
</dbReference>
<evidence type="ECO:0000256" key="3">
    <source>
        <dbReference type="ARBA" id="ARBA00022723"/>
    </source>
</evidence>
<feature type="binding site" evidence="6">
    <location>
        <position position="87"/>
    </location>
    <ligand>
        <name>[4Fe-4S] cluster</name>
        <dbReference type="ChEBI" id="CHEBI:49883"/>
        <note>4Fe-4S-S-AdoMet</note>
    </ligand>
</feature>
<evidence type="ECO:0000313" key="9">
    <source>
        <dbReference type="Proteomes" id="UP000824225"/>
    </source>
</evidence>
<dbReference type="SFLD" id="SFLDG01101">
    <property type="entry name" value="Uncharacterised_Radical_SAM_Su"/>
    <property type="match status" value="1"/>
</dbReference>
<name>A0A9D2KNA7_9BACT</name>
<evidence type="ECO:0000313" key="8">
    <source>
        <dbReference type="EMBL" id="HJA09408.1"/>
    </source>
</evidence>
<comment type="cofactor">
    <cofactor evidence="6">
        <name>[4Fe-4S] cluster</name>
        <dbReference type="ChEBI" id="CHEBI:49883"/>
    </cofactor>
    <text evidence="6">Binds 1 [4Fe-4S] cluster. The cluster is coordinated with 3 cysteines and an exchangeable S-adenosyl-L-methionine.</text>
</comment>
<reference evidence="8" key="1">
    <citation type="journal article" date="2021" name="PeerJ">
        <title>Extensive microbial diversity within the chicken gut microbiome revealed by metagenomics and culture.</title>
        <authorList>
            <person name="Gilroy R."/>
            <person name="Ravi A."/>
            <person name="Getino M."/>
            <person name="Pursley I."/>
            <person name="Horton D.L."/>
            <person name="Alikhan N.F."/>
            <person name="Baker D."/>
            <person name="Gharbi K."/>
            <person name="Hall N."/>
            <person name="Watson M."/>
            <person name="Adriaenssens E.M."/>
            <person name="Foster-Nyarko E."/>
            <person name="Jarju S."/>
            <person name="Secka A."/>
            <person name="Antonio M."/>
            <person name="Oren A."/>
            <person name="Chaudhuri R.R."/>
            <person name="La Ragione R."/>
            <person name="Hildebrand F."/>
            <person name="Pallen M.J."/>
        </authorList>
    </citation>
    <scope>NUCLEOTIDE SEQUENCE</scope>
    <source>
        <strain evidence="8">CHK186-16707</strain>
    </source>
</reference>
<keyword evidence="2 6" id="KW-0949">S-adenosyl-L-methionine</keyword>
<keyword evidence="5 6" id="KW-0411">Iron-sulfur</keyword>
<dbReference type="PANTHER" id="PTHR30352:SF5">
    <property type="entry name" value="PYRUVATE FORMATE-LYASE 1-ACTIVATING ENZYME"/>
    <property type="match status" value="1"/>
</dbReference>